<organism evidence="2 3">
    <name type="scientific">Methylobacterium variabile</name>
    <dbReference type="NCBI Taxonomy" id="298794"/>
    <lineage>
        <taxon>Bacteria</taxon>
        <taxon>Pseudomonadati</taxon>
        <taxon>Pseudomonadota</taxon>
        <taxon>Alphaproteobacteria</taxon>
        <taxon>Hyphomicrobiales</taxon>
        <taxon>Methylobacteriaceae</taxon>
        <taxon>Methylobacterium</taxon>
    </lineage>
</organism>
<evidence type="ECO:0000313" key="2">
    <source>
        <dbReference type="EMBL" id="KMO34762.1"/>
    </source>
</evidence>
<dbReference type="AlphaFoldDB" id="A0A0J6SM93"/>
<dbReference type="RefSeq" id="WP_048445687.1">
    <property type="nucleotide sequence ID" value="NZ_LABY01000130.1"/>
</dbReference>
<feature type="region of interest" description="Disordered" evidence="1">
    <location>
        <begin position="96"/>
        <end position="115"/>
    </location>
</feature>
<sequence length="115" mass="12892">MRRGRNPRRSYDEQGREIAPPTIGALRAEGETTAAVSCHGCRRRVVISTDPFPADLPFPDMALRLRCSECASRNVSVMKDMKAHYERITAATGWKMEPKPWPKLEPASLEPDPEA</sequence>
<dbReference type="Proteomes" id="UP000035955">
    <property type="component" value="Unassembled WGS sequence"/>
</dbReference>
<reference evidence="2 3" key="1">
    <citation type="submission" date="2015-03" db="EMBL/GenBank/DDBJ databases">
        <title>Genome sequencing of Methylobacterium variabile DSM 16961.</title>
        <authorList>
            <person name="Chaudhry V."/>
            <person name="Patil P.B."/>
        </authorList>
    </citation>
    <scope>NUCLEOTIDE SEQUENCE [LARGE SCALE GENOMIC DNA]</scope>
    <source>
        <strain evidence="2 3">DSM 16961</strain>
    </source>
</reference>
<comment type="caution">
    <text evidence="2">The sequence shown here is derived from an EMBL/GenBank/DDBJ whole genome shotgun (WGS) entry which is preliminary data.</text>
</comment>
<protein>
    <submittedName>
        <fullName evidence="2">Uncharacterized protein</fullName>
    </submittedName>
</protein>
<dbReference type="EMBL" id="LABY01000130">
    <property type="protein sequence ID" value="KMO34762.1"/>
    <property type="molecule type" value="Genomic_DNA"/>
</dbReference>
<name>A0A0J6SM93_9HYPH</name>
<gene>
    <name evidence="2" type="ORF">VQ02_18565</name>
</gene>
<dbReference type="PATRIC" id="fig|298794.3.peg.989"/>
<evidence type="ECO:0000256" key="1">
    <source>
        <dbReference type="SAM" id="MobiDB-lite"/>
    </source>
</evidence>
<evidence type="ECO:0000313" key="3">
    <source>
        <dbReference type="Proteomes" id="UP000035955"/>
    </source>
</evidence>
<proteinExistence type="predicted"/>
<keyword evidence="3" id="KW-1185">Reference proteome</keyword>
<accession>A0A0J6SM93</accession>